<sequence>GTAAPTGGLAIQGNVGIGTTNPDSIKLDVEDDIEIGTGTTGCVRDADNTTLVGSCVSDEQLKKNITALPAGTLDKLSQLNPVTFEWRNDEYSWLNGQVGTNYGLIAQEVEQVFPEMVHTDDRGYKRVSYDIGLTMRLLAGIKELDLKVNELGSFLEPPVPVSEVDGDSSITSFFKAITAKFSDIYGVIWENGIMKIAHVIADKLTVKELCLEEVCINKEQLKQLLEQNNVNSVSNGGGSSADEEGENSPLEETPASDEEGVSDLGSEGGGDSETPAEEEEETPSPLPDSAPASTGEQGEEATAEAGQVGGEVEEEETPPVEEETITEESAPEPVAEPEPTE</sequence>
<dbReference type="Proteomes" id="UP000231276">
    <property type="component" value="Unassembled WGS sequence"/>
</dbReference>
<evidence type="ECO:0000256" key="1">
    <source>
        <dbReference type="SAM" id="MobiDB-lite"/>
    </source>
</evidence>
<dbReference type="Pfam" id="PF13884">
    <property type="entry name" value="Peptidase_S74"/>
    <property type="match status" value="1"/>
</dbReference>
<organism evidence="3 4">
    <name type="scientific">Candidatus Campbellbacteria bacterium CG22_combo_CG10-13_8_21_14_all_43_18</name>
    <dbReference type="NCBI Taxonomy" id="1974530"/>
    <lineage>
        <taxon>Bacteria</taxon>
        <taxon>Candidatus Campbelliibacteriota</taxon>
    </lineage>
</organism>
<dbReference type="InterPro" id="IPR036388">
    <property type="entry name" value="WH-like_DNA-bd_sf"/>
</dbReference>
<feature type="non-terminal residue" evidence="3">
    <location>
        <position position="1"/>
    </location>
</feature>
<evidence type="ECO:0000259" key="2">
    <source>
        <dbReference type="PROSITE" id="PS51688"/>
    </source>
</evidence>
<proteinExistence type="predicted"/>
<protein>
    <recommendedName>
        <fullName evidence="2">Peptidase S74 domain-containing protein</fullName>
    </recommendedName>
</protein>
<dbReference type="InterPro" id="IPR030392">
    <property type="entry name" value="S74_ICA"/>
</dbReference>
<evidence type="ECO:0000313" key="4">
    <source>
        <dbReference type="Proteomes" id="UP000231276"/>
    </source>
</evidence>
<feature type="region of interest" description="Disordered" evidence="1">
    <location>
        <begin position="232"/>
        <end position="341"/>
    </location>
</feature>
<reference evidence="3 4" key="1">
    <citation type="submission" date="2017-09" db="EMBL/GenBank/DDBJ databases">
        <title>Depth-based differentiation of microbial function through sediment-hosted aquifers and enrichment of novel symbionts in the deep terrestrial subsurface.</title>
        <authorList>
            <person name="Probst A.J."/>
            <person name="Ladd B."/>
            <person name="Jarett J.K."/>
            <person name="Geller-Mcgrath D.E."/>
            <person name="Sieber C.M."/>
            <person name="Emerson J.B."/>
            <person name="Anantharaman K."/>
            <person name="Thomas B.C."/>
            <person name="Malmstrom R."/>
            <person name="Stieglmeier M."/>
            <person name="Klingl A."/>
            <person name="Woyke T."/>
            <person name="Ryan C.M."/>
            <person name="Banfield J.F."/>
        </authorList>
    </citation>
    <scope>NUCLEOTIDE SEQUENCE [LARGE SCALE GENOMIC DNA]</scope>
    <source>
        <strain evidence="3">CG22_combo_CG10-13_8_21_14_all_43_18</strain>
    </source>
</reference>
<dbReference type="AlphaFoldDB" id="A0A2H0DVU4"/>
<dbReference type="EMBL" id="PCTS01000039">
    <property type="protein sequence ID" value="PIP86297.1"/>
    <property type="molecule type" value="Genomic_DNA"/>
</dbReference>
<comment type="caution">
    <text evidence="3">The sequence shown here is derived from an EMBL/GenBank/DDBJ whole genome shotgun (WGS) entry which is preliminary data.</text>
</comment>
<evidence type="ECO:0000313" key="3">
    <source>
        <dbReference type="EMBL" id="PIP86297.1"/>
    </source>
</evidence>
<feature type="domain" description="Peptidase S74" evidence="2">
    <location>
        <begin position="57"/>
        <end position="155"/>
    </location>
</feature>
<dbReference type="PROSITE" id="PS51688">
    <property type="entry name" value="ICA"/>
    <property type="match status" value="1"/>
</dbReference>
<name>A0A2H0DVU4_9BACT</name>
<feature type="compositionally biased region" description="Acidic residues" evidence="1">
    <location>
        <begin position="311"/>
        <end position="330"/>
    </location>
</feature>
<gene>
    <name evidence="3" type="ORF">COW82_02910</name>
</gene>
<dbReference type="Gene3D" id="1.10.10.10">
    <property type="entry name" value="Winged helix-like DNA-binding domain superfamily/Winged helix DNA-binding domain"/>
    <property type="match status" value="1"/>
</dbReference>
<accession>A0A2H0DVU4</accession>